<dbReference type="SUPFAM" id="SSF88688">
    <property type="entry name" value="Families 57/38 glycoside transferase middle domain"/>
    <property type="match status" value="1"/>
</dbReference>
<organism evidence="8 9">
    <name type="scientific">Desulfurella multipotens</name>
    <dbReference type="NCBI Taxonomy" id="79269"/>
    <lineage>
        <taxon>Bacteria</taxon>
        <taxon>Pseudomonadati</taxon>
        <taxon>Campylobacterota</taxon>
        <taxon>Desulfurellia</taxon>
        <taxon>Desulfurellales</taxon>
        <taxon>Desulfurellaceae</taxon>
        <taxon>Desulfurella</taxon>
    </lineage>
</organism>
<keyword evidence="2 5" id="KW-0119">Carbohydrate metabolism</keyword>
<reference evidence="9" key="1">
    <citation type="submission" date="2016-10" db="EMBL/GenBank/DDBJ databases">
        <authorList>
            <person name="Varghese N."/>
            <person name="Submissions S."/>
        </authorList>
    </citation>
    <scope>NUCLEOTIDE SEQUENCE [LARGE SCALE GENOMIC DNA]</scope>
    <source>
        <strain evidence="9">DSM 8415</strain>
    </source>
</reference>
<protein>
    <submittedName>
        <fullName evidence="8">1,4-alpha-glucan branching enzyme</fullName>
    </submittedName>
</protein>
<sequence length="529" mass="62748">MSGYLNLVLHAHLPFVRHPEFEDFLEEDWFYEACLETYMPLLSMFERLRKDNIPFKLTMSITPTLASMMKDGYLIGKLEKRIYKLKELISKEKQKKANTPFYNTILMYENWIESNHQILEKYDFDLTKGFKKFYESGNLELITCNATHGFLPFMQALPKLVEAQVKVGVDSFKQTFGFKPSGIWLAECGYYRGIEEILQKNDIEYFFGETHSIMYADEMPKYGVYAPMYTPSLVACFARDPESSKQVWSAKEGYPGDFDYREFYRDIGYDEDYDYIKPYLHLDGQRRFVGLKYYRITSSFSDLGSKEPYNPFWAQNKVKIHAANFLFNRQKQFEYLNSIMDRKPIVNAMFDCELFGHWWWEGINFLEEIFRQAHSVKEFGVEFTSAKDYLREFPTNQMSNLCESSWGYKGYGDVWCEGSNEWIYRPLFEAGIKMVEKATLYKNTKDKKIKRLLNQMARELLLAQSSDWAFIMKTGTMVDYAIKRTKLHLKRFELLLDFLEKQAVDKTFLEIVEFRDKIFPKISYKVYAL</sequence>
<evidence type="ECO:0000259" key="6">
    <source>
        <dbReference type="Pfam" id="PF03065"/>
    </source>
</evidence>
<feature type="binding site" evidence="4">
    <location>
        <position position="239"/>
    </location>
    <ligand>
        <name>substrate</name>
    </ligand>
</feature>
<dbReference type="CDD" id="cd10792">
    <property type="entry name" value="GH57N_AmyC_like"/>
    <property type="match status" value="1"/>
</dbReference>
<dbReference type="Pfam" id="PF09210">
    <property type="entry name" value="BE_C"/>
    <property type="match status" value="1"/>
</dbReference>
<dbReference type="AlphaFoldDB" id="A0A1G6J952"/>
<dbReference type="InterPro" id="IPR015293">
    <property type="entry name" value="BE_C"/>
</dbReference>
<accession>A0A1G6J952</accession>
<evidence type="ECO:0000313" key="8">
    <source>
        <dbReference type="EMBL" id="SDC14875.1"/>
    </source>
</evidence>
<dbReference type="GO" id="GO:0003844">
    <property type="term" value="F:1,4-alpha-glucan branching enzyme activity"/>
    <property type="evidence" value="ECO:0007669"/>
    <property type="project" value="InterPro"/>
</dbReference>
<evidence type="ECO:0000313" key="9">
    <source>
        <dbReference type="Proteomes" id="UP000199411"/>
    </source>
</evidence>
<dbReference type="InterPro" id="IPR027291">
    <property type="entry name" value="Glyco_hydro_38_N_sf"/>
</dbReference>
<dbReference type="InterPro" id="IPR040042">
    <property type="entry name" value="Branching_enz_MT3115-like"/>
</dbReference>
<dbReference type="InterPro" id="IPR028995">
    <property type="entry name" value="Glyco_hydro_57/38_cen_sf"/>
</dbReference>
<feature type="domain" description="Glycoside hydrolase family 57 N-terminal" evidence="6">
    <location>
        <begin position="7"/>
        <end position="398"/>
    </location>
</feature>
<dbReference type="GO" id="GO:0030979">
    <property type="term" value="P:alpha-glucan biosynthetic process"/>
    <property type="evidence" value="ECO:0007669"/>
    <property type="project" value="InterPro"/>
</dbReference>
<evidence type="ECO:0000256" key="2">
    <source>
        <dbReference type="ARBA" id="ARBA00023277"/>
    </source>
</evidence>
<dbReference type="GO" id="GO:0005576">
    <property type="term" value="C:extracellular region"/>
    <property type="evidence" value="ECO:0007669"/>
    <property type="project" value="TreeGrafter"/>
</dbReference>
<dbReference type="InterPro" id="IPR011330">
    <property type="entry name" value="Glyco_hydro/deAcase_b/a-brl"/>
</dbReference>
<dbReference type="Pfam" id="PF03065">
    <property type="entry name" value="Glyco_hydro_57"/>
    <property type="match status" value="1"/>
</dbReference>
<dbReference type="RefSeq" id="WP_025392611.1">
    <property type="nucleotide sequence ID" value="NZ_FMYU01000002.1"/>
</dbReference>
<evidence type="ECO:0000256" key="5">
    <source>
        <dbReference type="RuleBase" id="RU361196"/>
    </source>
</evidence>
<feature type="active site" description="Proton donor" evidence="3">
    <location>
        <position position="351"/>
    </location>
</feature>
<evidence type="ECO:0000256" key="4">
    <source>
        <dbReference type="PIRSR" id="PIRSR640042-2"/>
    </source>
</evidence>
<evidence type="ECO:0000259" key="7">
    <source>
        <dbReference type="Pfam" id="PF09210"/>
    </source>
</evidence>
<keyword evidence="9" id="KW-1185">Reference proteome</keyword>
<dbReference type="OrthoDB" id="9803279at2"/>
<dbReference type="SUPFAM" id="SSF88713">
    <property type="entry name" value="Glycoside hydrolase/deacetylase"/>
    <property type="match status" value="1"/>
</dbReference>
<dbReference type="PANTHER" id="PTHR41695:SF1">
    <property type="entry name" value="1,4-ALPHA-GLUCAN BRANCHING ENZYME TK1436"/>
    <property type="match status" value="1"/>
</dbReference>
<feature type="binding site" evidence="4">
    <location>
        <position position="256"/>
    </location>
    <ligand>
        <name>substrate</name>
    </ligand>
</feature>
<comment type="similarity">
    <text evidence="1 5">Belongs to the glycosyl hydrolase 57 family.</text>
</comment>
<feature type="binding site" evidence="4">
    <location>
        <position position="467"/>
    </location>
    <ligand>
        <name>substrate</name>
    </ligand>
</feature>
<dbReference type="EMBL" id="FMYU01000002">
    <property type="protein sequence ID" value="SDC14875.1"/>
    <property type="molecule type" value="Genomic_DNA"/>
</dbReference>
<name>A0A1G6J952_9BACT</name>
<evidence type="ECO:0000256" key="1">
    <source>
        <dbReference type="ARBA" id="ARBA00006821"/>
    </source>
</evidence>
<feature type="domain" description="1,4-alpha-glucan branching enzyme C-terminal" evidence="7">
    <location>
        <begin position="429"/>
        <end position="527"/>
    </location>
</feature>
<feature type="active site" description="Nucleophile" evidence="3">
    <location>
        <position position="187"/>
    </location>
</feature>
<dbReference type="PANTHER" id="PTHR41695">
    <property type="entry name" value="1,4-ALPHA-GLUCAN BRANCHING ENZYME RV3031-RELATED"/>
    <property type="match status" value="1"/>
</dbReference>
<dbReference type="Gene3D" id="1.20.1430.10">
    <property type="entry name" value="Families 57/38 glycoside transferase, middle domain"/>
    <property type="match status" value="1"/>
</dbReference>
<proteinExistence type="inferred from homology"/>
<evidence type="ECO:0000256" key="3">
    <source>
        <dbReference type="PIRSR" id="PIRSR640042-1"/>
    </source>
</evidence>
<dbReference type="InterPro" id="IPR037090">
    <property type="entry name" value="57_glycoside_trans_central"/>
</dbReference>
<dbReference type="Proteomes" id="UP000199411">
    <property type="component" value="Unassembled WGS sequence"/>
</dbReference>
<dbReference type="Gene3D" id="3.20.110.10">
    <property type="entry name" value="Glycoside hydrolase 38, N terminal domain"/>
    <property type="match status" value="1"/>
</dbReference>
<feature type="binding site" evidence="4">
    <location>
        <position position="406"/>
    </location>
    <ligand>
        <name>substrate</name>
    </ligand>
</feature>
<gene>
    <name evidence="8" type="ORF">SAMN05660835_00402</name>
</gene>
<dbReference type="InterPro" id="IPR004300">
    <property type="entry name" value="Glyco_hydro_57_N"/>
</dbReference>